<dbReference type="KEGG" id="bpj:B2904_orf1985"/>
<gene>
    <name evidence="1" type="ORF">B2904_orf1985</name>
</gene>
<sequence>MKGKTKKDLRKITGRKIELNPKVVKNLTTYQTNKSKSK</sequence>
<proteinExistence type="predicted"/>
<dbReference type="PATRIC" id="fig|1133568.3.peg.1984"/>
<dbReference type="AlphaFoldDB" id="J9UVP9"/>
<dbReference type="HOGENOM" id="CLU_3325329_0_0_12"/>
<accession>J9UVP9</accession>
<organism evidence="1 2">
    <name type="scientific">Brachyspira pilosicoli B2904</name>
    <dbReference type="NCBI Taxonomy" id="1133568"/>
    <lineage>
        <taxon>Bacteria</taxon>
        <taxon>Pseudomonadati</taxon>
        <taxon>Spirochaetota</taxon>
        <taxon>Spirochaetia</taxon>
        <taxon>Brachyspirales</taxon>
        <taxon>Brachyspiraceae</taxon>
        <taxon>Brachyspira</taxon>
    </lineage>
</organism>
<dbReference type="Proteomes" id="UP000007346">
    <property type="component" value="Chromosome"/>
</dbReference>
<reference evidence="1 2" key="1">
    <citation type="journal article" date="2012" name="BMC Genomics">
        <title>Comparative genomics of Brachyspira pilosicoli strains: genome rearrangements, reductions and correlation of genetic compliment with phenotypic diversity.</title>
        <authorList>
            <person name="Mappley L.J."/>
            <person name="Black M.L."/>
            <person name="Abuoun M."/>
            <person name="Darby A.C."/>
            <person name="Woodward M.J."/>
            <person name="Parkhill J."/>
            <person name="Turner A.K."/>
            <person name="Bellgard M.I."/>
            <person name="La T."/>
            <person name="Phillips N.D."/>
            <person name="La Ragione R.M."/>
            <person name="Hampson D.J."/>
        </authorList>
    </citation>
    <scope>NUCLEOTIDE SEQUENCE [LARGE SCALE GENOMIC DNA]</scope>
    <source>
        <strain evidence="1">B2904</strain>
    </source>
</reference>
<evidence type="ECO:0000313" key="1">
    <source>
        <dbReference type="EMBL" id="AFR71314.1"/>
    </source>
</evidence>
<protein>
    <submittedName>
        <fullName evidence="1">Uncharacterized protein</fullName>
    </submittedName>
</protein>
<name>J9UVP9_BRAPL</name>
<evidence type="ECO:0000313" key="2">
    <source>
        <dbReference type="Proteomes" id="UP000007346"/>
    </source>
</evidence>
<dbReference type="EMBL" id="CP003490">
    <property type="protein sequence ID" value="AFR71314.1"/>
    <property type="molecule type" value="Genomic_DNA"/>
</dbReference>